<protein>
    <submittedName>
        <fullName evidence="2">Uncharacterized protein</fullName>
    </submittedName>
</protein>
<name>F0RQH2_DEIPM</name>
<dbReference type="RefSeq" id="WP_013615885.1">
    <property type="nucleotide sequence ID" value="NC_015162.1"/>
</dbReference>
<accession>F0RQH2</accession>
<evidence type="ECO:0000313" key="2">
    <source>
        <dbReference type="EMBL" id="ADY27531.1"/>
    </source>
</evidence>
<reference evidence="3" key="1">
    <citation type="submission" date="2011-02" db="EMBL/GenBank/DDBJ databases">
        <title>The complete sequence of plasmid2 of Deinococcus proteolyticus DSM 20540.</title>
        <authorList>
            <consortium name="US DOE Joint Genome Institute (JGI-PGF)"/>
            <person name="Lucas S."/>
            <person name="Copeland A."/>
            <person name="Lapidus A."/>
            <person name="Bruce D."/>
            <person name="Goodwin L."/>
            <person name="Pitluck S."/>
            <person name="Kyrpides N."/>
            <person name="Mavromatis K."/>
            <person name="Pagani I."/>
            <person name="Ivanova N."/>
            <person name="Ovchinnikova G."/>
            <person name="Zeytun A."/>
            <person name="Detter J.C."/>
            <person name="Han C."/>
            <person name="Land M."/>
            <person name="Hauser L."/>
            <person name="Markowitz V."/>
            <person name="Cheng J.-F."/>
            <person name="Hugenholtz P."/>
            <person name="Woyke T."/>
            <person name="Wu D."/>
            <person name="Pukall R."/>
            <person name="Steenblock K."/>
            <person name="Brambilla E."/>
            <person name="Klenk H.-P."/>
            <person name="Eisen J.A."/>
        </authorList>
    </citation>
    <scope>NUCLEOTIDE SEQUENCE [LARGE SCALE GENOMIC DNA]</scope>
    <source>
        <strain evidence="3">ATCC 35074 / DSM 20540 / JCM 6276 / NBRC 101906 / NCIMB 13154 / VKM Ac-1939 / CCM 2703 / MRP</strain>
        <plasmid evidence="3">Plasmid pDEIPR02</plasmid>
    </source>
</reference>
<gene>
    <name evidence="2" type="ordered locus">Deipr_2407</name>
</gene>
<sequence>MHSWTEIETSVDTELSVEADLELPALTGDDAEMLPLLFCISRELAAPDRQAALQNLEACCRLHITGGEPLRLSLEQIDLLLDLVLEFYGVAAVESIMVATDGDTQPQPCAEQAADLYRRLTRLRYPEQTDEQCGEALNRQHGQTLEQQRAFEEASVGLRRRVQFSVDELVFIREVVDHMRRGVQRTCSQGAPAEYALTLLDAVTALCRLERPPSQPLSLPLSILMPVQELLVSVQSGQRRMSPEERQERSDDIKETEQLLRKLAPQGHGVQGVQA</sequence>
<dbReference type="KEGG" id="dpt:Deipr_2407"/>
<keyword evidence="3" id="KW-1185">Reference proteome</keyword>
<feature type="region of interest" description="Disordered" evidence="1">
    <location>
        <begin position="235"/>
        <end position="255"/>
    </location>
</feature>
<reference evidence="2 3" key="2">
    <citation type="journal article" date="2012" name="Stand. Genomic Sci.">
        <title>Complete genome sequence of the orange-red pigmented, radioresistant Deinococcus proteolyticus type strain (MRP(T)).</title>
        <authorList>
            <person name="Copeland A."/>
            <person name="Zeytun A."/>
            <person name="Yassawong M."/>
            <person name="Nolan M."/>
            <person name="Lucas S."/>
            <person name="Hammon N."/>
            <person name="Deshpande S."/>
            <person name="Cheng J.F."/>
            <person name="Han C."/>
            <person name="Tapia R."/>
            <person name="Goodwin L.A."/>
            <person name="Pitluck S."/>
            <person name="Mavromatis K."/>
            <person name="Liolios K."/>
            <person name="Pagani I."/>
            <person name="Ivanova N."/>
            <person name="Mikhailova N."/>
            <person name="Pati A."/>
            <person name="Chen A."/>
            <person name="Palaniappan K."/>
            <person name="Land M."/>
            <person name="Hauser L."/>
            <person name="Jeffries C.D."/>
            <person name="Brambilla E.M."/>
            <person name="Rohde M."/>
            <person name="Sikorski J."/>
            <person name="Pukall R."/>
            <person name="Goker M."/>
            <person name="Detter J.C."/>
            <person name="Woyke T."/>
            <person name="Bristow J."/>
            <person name="Eisen J.A."/>
            <person name="Markowitz V."/>
            <person name="Hugenholtz P."/>
            <person name="Kyrpides N.C."/>
            <person name="Klenk H.P."/>
            <person name="Lapidus A."/>
        </authorList>
    </citation>
    <scope>NUCLEOTIDE SEQUENCE [LARGE SCALE GENOMIC DNA]</scope>
    <source>
        <strain evidence="3">ATCC 35074 / DSM 20540 / JCM 6276 / NBRC 101906 / NCIMB 13154 / VKM Ac-1939 / CCM 2703 / MRP</strain>
        <plasmid evidence="3">Plasmid pDEIPR02</plasmid>
    </source>
</reference>
<keyword evidence="2" id="KW-0614">Plasmid</keyword>
<organism evidence="2 3">
    <name type="scientific">Deinococcus proteolyticus (strain ATCC 35074 / DSM 20540 / JCM 6276 / NBRC 101906 / NCIMB 13154 / VKM Ac-1939 / CCM 2703 / MRP)</name>
    <dbReference type="NCBI Taxonomy" id="693977"/>
    <lineage>
        <taxon>Bacteria</taxon>
        <taxon>Thermotogati</taxon>
        <taxon>Deinococcota</taxon>
        <taxon>Deinococci</taxon>
        <taxon>Deinococcales</taxon>
        <taxon>Deinococcaceae</taxon>
        <taxon>Deinococcus</taxon>
    </lineage>
</organism>
<evidence type="ECO:0000313" key="3">
    <source>
        <dbReference type="Proteomes" id="UP000007718"/>
    </source>
</evidence>
<dbReference type="Proteomes" id="UP000007718">
    <property type="component" value="Plasmid pDEIPR02"/>
</dbReference>
<dbReference type="HOGENOM" id="CLU_1010917_0_0_0"/>
<proteinExistence type="predicted"/>
<geneLocation type="plasmid" evidence="2 3">
    <name>pDEIPR02</name>
</geneLocation>
<feature type="compositionally biased region" description="Basic and acidic residues" evidence="1">
    <location>
        <begin position="241"/>
        <end position="255"/>
    </location>
</feature>
<dbReference type="AlphaFoldDB" id="F0RQH2"/>
<evidence type="ECO:0000256" key="1">
    <source>
        <dbReference type="SAM" id="MobiDB-lite"/>
    </source>
</evidence>
<dbReference type="EMBL" id="CP002538">
    <property type="protein sequence ID" value="ADY27531.1"/>
    <property type="molecule type" value="Genomic_DNA"/>
</dbReference>